<dbReference type="RefSeq" id="WP_116041608.1">
    <property type="nucleotide sequence ID" value="NZ_NOJY02000048.1"/>
</dbReference>
<dbReference type="PANTHER" id="PTHR31299">
    <property type="entry name" value="ESTERASE, PUTATIVE (AFU_ORTHOLOGUE AFUA_1G05850)-RELATED"/>
    <property type="match status" value="1"/>
</dbReference>
<dbReference type="AlphaFoldDB" id="A0A371IZ81"/>
<reference evidence="2 3" key="1">
    <citation type="journal article" date="2017" name="Genome Announc.">
        <title>Draft Genome Sequence of Romboutsia weinsteinii sp. nov. Strain CCRI-19649(T) Isolated from Surface Water.</title>
        <authorList>
            <person name="Maheux A.F."/>
            <person name="Boudreau D.K."/>
            <person name="Berube E."/>
            <person name="Boissinot M."/>
            <person name="Cantin P."/>
            <person name="Raymond F."/>
            <person name="Corbeil J."/>
            <person name="Omar R.F."/>
            <person name="Bergeron M.G."/>
        </authorList>
    </citation>
    <scope>NUCLEOTIDE SEQUENCE [LARGE SCALE GENOMIC DNA]</scope>
    <source>
        <strain evidence="2 3">CCRI-19649</strain>
    </source>
</reference>
<dbReference type="GO" id="GO:0046677">
    <property type="term" value="P:response to antibiotic"/>
    <property type="evidence" value="ECO:0007669"/>
    <property type="project" value="InterPro"/>
</dbReference>
<evidence type="ECO:0000256" key="1">
    <source>
        <dbReference type="SAM" id="Phobius"/>
    </source>
</evidence>
<dbReference type="CDD" id="cd14728">
    <property type="entry name" value="Ere-like"/>
    <property type="match status" value="1"/>
</dbReference>
<dbReference type="Proteomes" id="UP000215694">
    <property type="component" value="Unassembled WGS sequence"/>
</dbReference>
<comment type="caution">
    <text evidence="2">The sequence shown here is derived from an EMBL/GenBank/DDBJ whole genome shotgun (WGS) entry which is preliminary data.</text>
</comment>
<feature type="transmembrane region" description="Helical" evidence="1">
    <location>
        <begin position="12"/>
        <end position="32"/>
    </location>
</feature>
<dbReference type="Pfam" id="PF05139">
    <property type="entry name" value="Erythro_esteras"/>
    <property type="match status" value="1"/>
</dbReference>
<keyword evidence="1" id="KW-0812">Transmembrane</keyword>
<keyword evidence="3" id="KW-1185">Reference proteome</keyword>
<keyword evidence="1" id="KW-1133">Transmembrane helix</keyword>
<dbReference type="EMBL" id="NOJY02000048">
    <property type="protein sequence ID" value="RDY25774.1"/>
    <property type="molecule type" value="Genomic_DNA"/>
</dbReference>
<evidence type="ECO:0000313" key="2">
    <source>
        <dbReference type="EMBL" id="RDY25774.1"/>
    </source>
</evidence>
<organism evidence="2 3">
    <name type="scientific">Romboutsia weinsteinii</name>
    <dbReference type="NCBI Taxonomy" id="2020949"/>
    <lineage>
        <taxon>Bacteria</taxon>
        <taxon>Bacillati</taxon>
        <taxon>Bacillota</taxon>
        <taxon>Clostridia</taxon>
        <taxon>Peptostreptococcales</taxon>
        <taxon>Peptostreptococcaceae</taxon>
        <taxon>Romboutsia</taxon>
    </lineage>
</organism>
<dbReference type="Gene3D" id="3.30.1870.10">
    <property type="entry name" value="EreA-like, domain 2"/>
    <property type="match status" value="1"/>
</dbReference>
<dbReference type="SUPFAM" id="SSF159501">
    <property type="entry name" value="EreA/ChaN-like"/>
    <property type="match status" value="1"/>
</dbReference>
<proteinExistence type="predicted"/>
<gene>
    <name evidence="2" type="ORF">CHL78_016520</name>
</gene>
<protein>
    <submittedName>
        <fullName evidence="2">Erythromycin esterase family protein</fullName>
    </submittedName>
</protein>
<sequence length="417" mass="47335">MKKRTKHSKIWCIVFGLLGVIVLAALIFMHFGGFSTGENTNPEEFAKYAQSVENITIPENAKIIALGEATHGNVEFQQIKLDVFKQMVEIYGVRAFVLEGDYGGCEQVNRYIHGGEGTAQEAAASIGFAIYRTDEMAEIISYMRQYNEIAGEGEDLRFYGFDMQRTSFSFQFLNEACKEFGVDITNLQKLMDGEDWSDEFDYLTRMEIINQVKNELKGKKDSTKAIHFADMLLQYCELQAITDTEGSTLRDRFMAENVQWILQQEQQMGCESIFVTGHNSHVAKWGSFDSMGKLLSSETDNGYYVIGTDFYRTRCNMPTGSSTKRTNQVFYSHNPLAKTAKMAGLDICWLDFANIPGNSELAEVISQYTYMGTLGESYSWFMRLLPPSYRIFQPPAVLYDSMIFVTDANPTKIITEK</sequence>
<dbReference type="OrthoDB" id="9810066at2"/>
<dbReference type="InterPro" id="IPR052036">
    <property type="entry name" value="Hydrolase/PRTase-associated"/>
</dbReference>
<dbReference type="PANTHER" id="PTHR31299:SF0">
    <property type="entry name" value="ESTERASE, PUTATIVE (AFU_ORTHOLOGUE AFUA_1G05850)-RELATED"/>
    <property type="match status" value="1"/>
</dbReference>
<name>A0A371IZ81_9FIRM</name>
<dbReference type="Gene3D" id="1.20.1440.30">
    <property type="entry name" value="Biosynthetic Protein domain"/>
    <property type="match status" value="1"/>
</dbReference>
<evidence type="ECO:0000313" key="3">
    <source>
        <dbReference type="Proteomes" id="UP000215694"/>
    </source>
</evidence>
<accession>A0A371IZ81</accession>
<dbReference type="InterPro" id="IPR007815">
    <property type="entry name" value="Emycin_Estase"/>
</dbReference>
<keyword evidence="1" id="KW-0472">Membrane</keyword>
<dbReference type="Gene3D" id="3.40.1660.10">
    <property type="entry name" value="EreA-like (biosynthetic domain)"/>
    <property type="match status" value="1"/>
</dbReference>